<sequence>MAYQINDTTETNNISSDDELEKERHYWTTEFPYKDNSINENDWSSSDDSDNDNDNDDKEITYHHKETSSDKNIDWSDSSYLTHDDRLQSMTRFERRQACYYQNKLQQIRQQLRNENLILRPIYKDIGYYVELSRSYPTASQNRLAKIVERVETTLNNLLYSKSITEAQHMTMKIDRSTVRMHYLNFVSDTHKEGVPVQPIMVCNNGPTIGISRYLGRLLGLLFNDATYCKKIHKAYNIIHAMEFYQKSGQLRPTTLFASFNINDLCLNFSHQQVMNALEYFFNSYITSDHLIQGMTISTILQLVRLVLDEQYFIYNYKLYRQTAGGASGSSLTIPLAYIYLFYWQQDLLQDLINKNELFFRYRDEAFITWNRSEDELRTLLTMANSQFSQPIWNITDIGATIHFRDILITNNNGLLQTSVYHEQTFEHSLLPPSFRDILQPAIKEDTWKWLQAAILKAIRYCSDGNIYYEEKNEINWQLKQHQLPAIIFNEAYQEILEDFVHLFLRQLTDICPAALTMNNNQMNDDNEKPLPGTLIDPNTCDHHHHTSHHNRHPLSHFVPTLVELHIHLDGSFRHSTLFELAEKKDIPLPRGMKRTIEDFIPYVCVQSDCKSLADFLGKFPFFISIVAGDADALERVAYEFVEDQAVQGVLYTEARYSPHFLTANILTPEQVIEAINCGLERGKKEFHVDVRTLLCCIRPHPEWSMEIVELAHKYRSAGVVGIDLAAGDEYEHSVAPHVTAFQRATELGIHRTVHAGESGSADSVRQAIEQCHAERIGHGYAIIDDPSVYELIHSRDIHLECCLTSSLQTNAVGKYAPKDCDIQEKHLMLNGQETNTKLHLHMKSKKEVWHPLHHFARDHLNFSLSCDDPSVSQITIEHEYKHALVDLKLSPAQLTQCVFNAARSSFLPEKEKDELMNRLLVNYIPKDVLKRYTIDKKLDVSLLFDA</sequence>
<dbReference type="AlphaFoldDB" id="A0A815YV66"/>
<dbReference type="GO" id="GO:0046103">
    <property type="term" value="P:inosine biosynthetic process"/>
    <property type="evidence" value="ECO:0007669"/>
    <property type="project" value="TreeGrafter"/>
</dbReference>
<feature type="region of interest" description="Disordered" evidence="7">
    <location>
        <begin position="31"/>
        <end position="71"/>
    </location>
</feature>
<dbReference type="PANTHER" id="PTHR11409:SF43">
    <property type="entry name" value="ADENOSINE DEAMINASE"/>
    <property type="match status" value="1"/>
</dbReference>
<keyword evidence="11" id="KW-1185">Reference proteome</keyword>
<evidence type="ECO:0000256" key="7">
    <source>
        <dbReference type="SAM" id="MobiDB-lite"/>
    </source>
</evidence>
<dbReference type="GO" id="GO:0006154">
    <property type="term" value="P:adenosine catabolic process"/>
    <property type="evidence" value="ECO:0007669"/>
    <property type="project" value="TreeGrafter"/>
</dbReference>
<dbReference type="InterPro" id="IPR032466">
    <property type="entry name" value="Metal_Hydrolase"/>
</dbReference>
<dbReference type="EMBL" id="CAJNOH010002618">
    <property type="protein sequence ID" value="CAF1303012.1"/>
    <property type="molecule type" value="Genomic_DNA"/>
</dbReference>
<dbReference type="GO" id="GO:0004000">
    <property type="term" value="F:adenosine deaminase activity"/>
    <property type="evidence" value="ECO:0007669"/>
    <property type="project" value="TreeGrafter"/>
</dbReference>
<dbReference type="GO" id="GO:0060169">
    <property type="term" value="P:negative regulation of adenosine receptor signaling pathway"/>
    <property type="evidence" value="ECO:0007669"/>
    <property type="project" value="TreeGrafter"/>
</dbReference>
<feature type="region of interest" description="Disordered" evidence="7">
    <location>
        <begin position="1"/>
        <end position="20"/>
    </location>
</feature>
<comment type="cofactor">
    <cofactor evidence="1">
        <name>Zn(2+)</name>
        <dbReference type="ChEBI" id="CHEBI:29105"/>
    </cofactor>
</comment>
<gene>
    <name evidence="10" type="ORF">JXQ802_LOCUS45643</name>
    <name evidence="9" type="ORF">PYM288_LOCUS30012</name>
</gene>
<evidence type="ECO:0000256" key="2">
    <source>
        <dbReference type="ARBA" id="ARBA00006676"/>
    </source>
</evidence>
<protein>
    <recommendedName>
        <fullName evidence="3">adenosine deaminase</fullName>
        <ecNumber evidence="3">3.5.4.4</ecNumber>
    </recommendedName>
</protein>
<dbReference type="NCBIfam" id="TIGR01430">
    <property type="entry name" value="aden_deam"/>
    <property type="match status" value="1"/>
</dbReference>
<dbReference type="GO" id="GO:0009897">
    <property type="term" value="C:external side of plasma membrane"/>
    <property type="evidence" value="ECO:0007669"/>
    <property type="project" value="TreeGrafter"/>
</dbReference>
<organism evidence="10 11">
    <name type="scientific">Rotaria sordida</name>
    <dbReference type="NCBI Taxonomy" id="392033"/>
    <lineage>
        <taxon>Eukaryota</taxon>
        <taxon>Metazoa</taxon>
        <taxon>Spiralia</taxon>
        <taxon>Gnathifera</taxon>
        <taxon>Rotifera</taxon>
        <taxon>Eurotatoria</taxon>
        <taxon>Bdelloidea</taxon>
        <taxon>Philodinida</taxon>
        <taxon>Philodinidae</taxon>
        <taxon>Rotaria</taxon>
    </lineage>
</organism>
<dbReference type="GO" id="GO:0005829">
    <property type="term" value="C:cytosol"/>
    <property type="evidence" value="ECO:0007669"/>
    <property type="project" value="TreeGrafter"/>
</dbReference>
<feature type="compositionally biased region" description="Acidic residues" evidence="7">
    <location>
        <begin position="45"/>
        <end position="57"/>
    </location>
</feature>
<dbReference type="Proteomes" id="UP000663870">
    <property type="component" value="Unassembled WGS sequence"/>
</dbReference>
<dbReference type="Proteomes" id="UP000663854">
    <property type="component" value="Unassembled WGS sequence"/>
</dbReference>
<keyword evidence="4" id="KW-0479">Metal-binding</keyword>
<dbReference type="SUPFAM" id="SSF51556">
    <property type="entry name" value="Metallo-dependent hydrolases"/>
    <property type="match status" value="1"/>
</dbReference>
<evidence type="ECO:0000256" key="6">
    <source>
        <dbReference type="ARBA" id="ARBA00022833"/>
    </source>
</evidence>
<comment type="caution">
    <text evidence="10">The sequence shown here is derived from an EMBL/GenBank/DDBJ whole genome shotgun (WGS) entry which is preliminary data.</text>
</comment>
<evidence type="ECO:0000256" key="4">
    <source>
        <dbReference type="ARBA" id="ARBA00022723"/>
    </source>
</evidence>
<feature type="compositionally biased region" description="Basic and acidic residues" evidence="7">
    <location>
        <begin position="58"/>
        <end position="71"/>
    </location>
</feature>
<dbReference type="Pfam" id="PF00962">
    <property type="entry name" value="A_deaminase"/>
    <property type="match status" value="2"/>
</dbReference>
<dbReference type="EMBL" id="CAJNOL010003840">
    <property type="protein sequence ID" value="CAF1575615.1"/>
    <property type="molecule type" value="Genomic_DNA"/>
</dbReference>
<proteinExistence type="inferred from homology"/>
<reference evidence="10" key="1">
    <citation type="submission" date="2021-02" db="EMBL/GenBank/DDBJ databases">
        <authorList>
            <person name="Nowell W R."/>
        </authorList>
    </citation>
    <scope>NUCLEOTIDE SEQUENCE</scope>
</reference>
<dbReference type="PANTHER" id="PTHR11409">
    <property type="entry name" value="ADENOSINE DEAMINASE"/>
    <property type="match status" value="1"/>
</dbReference>
<evidence type="ECO:0000313" key="11">
    <source>
        <dbReference type="Proteomes" id="UP000663870"/>
    </source>
</evidence>
<evidence type="ECO:0000313" key="9">
    <source>
        <dbReference type="EMBL" id="CAF1303012.1"/>
    </source>
</evidence>
<feature type="domain" description="Adenosine deaminase" evidence="8">
    <location>
        <begin position="850"/>
        <end position="920"/>
    </location>
</feature>
<dbReference type="GO" id="GO:0043103">
    <property type="term" value="P:hypoxanthine salvage"/>
    <property type="evidence" value="ECO:0007669"/>
    <property type="project" value="TreeGrafter"/>
</dbReference>
<evidence type="ECO:0000256" key="3">
    <source>
        <dbReference type="ARBA" id="ARBA00012784"/>
    </source>
</evidence>
<evidence type="ECO:0000259" key="8">
    <source>
        <dbReference type="Pfam" id="PF00962"/>
    </source>
</evidence>
<evidence type="ECO:0000313" key="10">
    <source>
        <dbReference type="EMBL" id="CAF1575615.1"/>
    </source>
</evidence>
<name>A0A815YV66_9BILA</name>
<feature type="compositionally biased region" description="Low complexity" evidence="7">
    <location>
        <begin position="35"/>
        <end position="44"/>
    </location>
</feature>
<dbReference type="GO" id="GO:0046872">
    <property type="term" value="F:metal ion binding"/>
    <property type="evidence" value="ECO:0007669"/>
    <property type="project" value="UniProtKB-KW"/>
</dbReference>
<accession>A0A815YV66</accession>
<feature type="domain" description="Adenosine deaminase" evidence="8">
    <location>
        <begin position="563"/>
        <end position="815"/>
    </location>
</feature>
<dbReference type="Gene3D" id="3.20.20.140">
    <property type="entry name" value="Metal-dependent hydrolases"/>
    <property type="match status" value="1"/>
</dbReference>
<dbReference type="InterPro" id="IPR006330">
    <property type="entry name" value="Ado/ade_deaminase"/>
</dbReference>
<comment type="similarity">
    <text evidence="2">Belongs to the metallo-dependent hydrolases superfamily. Adenosine and AMP deaminases family.</text>
</comment>
<evidence type="ECO:0000256" key="5">
    <source>
        <dbReference type="ARBA" id="ARBA00022801"/>
    </source>
</evidence>
<keyword evidence="5" id="KW-0378">Hydrolase</keyword>
<dbReference type="InterPro" id="IPR001365">
    <property type="entry name" value="A_deaminase_dom"/>
</dbReference>
<evidence type="ECO:0000256" key="1">
    <source>
        <dbReference type="ARBA" id="ARBA00001947"/>
    </source>
</evidence>
<keyword evidence="6" id="KW-0862">Zinc</keyword>
<feature type="compositionally biased region" description="Polar residues" evidence="7">
    <location>
        <begin position="1"/>
        <end position="15"/>
    </location>
</feature>
<dbReference type="EC" id="3.5.4.4" evidence="3"/>